<protein>
    <submittedName>
        <fullName evidence="2">Uncharacterized protein</fullName>
    </submittedName>
</protein>
<name>A0AAV7LIH9_PLEWA</name>
<dbReference type="EMBL" id="JANPWB010000015">
    <property type="protein sequence ID" value="KAJ1090819.1"/>
    <property type="molecule type" value="Genomic_DNA"/>
</dbReference>
<evidence type="ECO:0000313" key="2">
    <source>
        <dbReference type="EMBL" id="KAJ1090819.1"/>
    </source>
</evidence>
<dbReference type="Proteomes" id="UP001066276">
    <property type="component" value="Chromosome 11"/>
</dbReference>
<evidence type="ECO:0000313" key="3">
    <source>
        <dbReference type="Proteomes" id="UP001066276"/>
    </source>
</evidence>
<reference evidence="2" key="1">
    <citation type="journal article" date="2022" name="bioRxiv">
        <title>Sequencing and chromosome-scale assembly of the giantPleurodeles waltlgenome.</title>
        <authorList>
            <person name="Brown T."/>
            <person name="Elewa A."/>
            <person name="Iarovenko S."/>
            <person name="Subramanian E."/>
            <person name="Araus A.J."/>
            <person name="Petzold A."/>
            <person name="Susuki M."/>
            <person name="Suzuki K.-i.T."/>
            <person name="Hayashi T."/>
            <person name="Toyoda A."/>
            <person name="Oliveira C."/>
            <person name="Osipova E."/>
            <person name="Leigh N.D."/>
            <person name="Simon A."/>
            <person name="Yun M.H."/>
        </authorList>
    </citation>
    <scope>NUCLEOTIDE SEQUENCE</scope>
    <source>
        <strain evidence="2">20211129_DDA</strain>
        <tissue evidence="2">Liver</tissue>
    </source>
</reference>
<keyword evidence="3" id="KW-1185">Reference proteome</keyword>
<feature type="region of interest" description="Disordered" evidence="1">
    <location>
        <begin position="1"/>
        <end position="63"/>
    </location>
</feature>
<accession>A0AAV7LIH9</accession>
<sequence>MAHNAPTQGLPGPTPNRARPVRAIRSGPLTSPASPGRGHSPAAGTRCRSAPRPLTPASSGERALASPSLFLPRVLLDRSLVSLASSQGRAEERRPHPSRGPGLRQPPGRFQSQIFSGPSAPGSAGLPGVVGWRRQLAMRIGYVPQRSKAALPESVEEDSKRLVHATCARPLQRSLQLVCVKCKLHPSPYEALWKSRRPNREVALEKPTKTCWAGRENKALRHSTELSFISRER</sequence>
<evidence type="ECO:0000256" key="1">
    <source>
        <dbReference type="SAM" id="MobiDB-lite"/>
    </source>
</evidence>
<feature type="region of interest" description="Disordered" evidence="1">
    <location>
        <begin position="85"/>
        <end position="122"/>
    </location>
</feature>
<proteinExistence type="predicted"/>
<comment type="caution">
    <text evidence="2">The sequence shown here is derived from an EMBL/GenBank/DDBJ whole genome shotgun (WGS) entry which is preliminary data.</text>
</comment>
<organism evidence="2 3">
    <name type="scientific">Pleurodeles waltl</name>
    <name type="common">Iberian ribbed newt</name>
    <dbReference type="NCBI Taxonomy" id="8319"/>
    <lineage>
        <taxon>Eukaryota</taxon>
        <taxon>Metazoa</taxon>
        <taxon>Chordata</taxon>
        <taxon>Craniata</taxon>
        <taxon>Vertebrata</taxon>
        <taxon>Euteleostomi</taxon>
        <taxon>Amphibia</taxon>
        <taxon>Batrachia</taxon>
        <taxon>Caudata</taxon>
        <taxon>Salamandroidea</taxon>
        <taxon>Salamandridae</taxon>
        <taxon>Pleurodelinae</taxon>
        <taxon>Pleurodeles</taxon>
    </lineage>
</organism>
<dbReference type="AlphaFoldDB" id="A0AAV7LIH9"/>
<gene>
    <name evidence="2" type="ORF">NDU88_003948</name>
</gene>